<dbReference type="FunFam" id="3.30.70.270:FF:000001">
    <property type="entry name" value="Diguanylate cyclase domain protein"/>
    <property type="match status" value="1"/>
</dbReference>
<sequence>MLNHIFFKYNRDIMLVLQSEDGRIIRANDAAVWTYGYSREELLSLKMKDLCVDSDIPLVGEKPGGIFETRHRCKDGSILQVEVSSQYESLSEKTVILSVVRDISQRKKVEAALIASEERFRRLAENAPDIIYRLKLLPEPHFEYLSPATAKIMGCRPEVLYRNFDILTLLSHPEDPQDLAEIFAGDGQTVDTARLVRPDGRIIWLEFRRVQLPDQEGRPLAVEGIVRDITERKKLEDELRRAKIQAEKDRERAECLAATDPLTGLLNRRAFMDRLEDEYNRTQRQGDSLSIILGDIDRFKRVNDTYGHSAGDFILHQFALCLTKTCRLYDILGRYGGEEFIVCLPETAPKEALTIAERMRQAVENQSFDLPGSSASIRITASFGVSFLDKETEKTISELINEADEALYRAKSEGRNRVASAAGN</sequence>
<dbReference type="Pfam" id="PF13426">
    <property type="entry name" value="PAS_9"/>
    <property type="match status" value="1"/>
</dbReference>
<reference evidence="4 5" key="2">
    <citation type="journal article" date="2012" name="Stand. Genomic Sci.">
        <title>Complete genome sequence of the sulfate-reducing firmicute Desulfotomaculum ruminis type strain (DL(T)).</title>
        <authorList>
            <person name="Spring S."/>
            <person name="Visser M."/>
            <person name="Lu M."/>
            <person name="Copeland A."/>
            <person name="Lapidus A."/>
            <person name="Lucas S."/>
            <person name="Cheng J.F."/>
            <person name="Han C."/>
            <person name="Tapia R."/>
            <person name="Goodwin L.A."/>
            <person name="Pitluck S."/>
            <person name="Ivanova N."/>
            <person name="Land M."/>
            <person name="Hauser L."/>
            <person name="Larimer F."/>
            <person name="Rohde M."/>
            <person name="Goker M."/>
            <person name="Detter J.C."/>
            <person name="Kyrpides N.C."/>
            <person name="Woyke T."/>
            <person name="Schaap P.J."/>
            <person name="Plugge C.M."/>
            <person name="Muyzer G."/>
            <person name="Kuever J."/>
            <person name="Pereira I.A."/>
            <person name="Parshina S.N."/>
            <person name="Bernier-Latmani R."/>
            <person name="Stams A.J."/>
            <person name="Klenk H.P."/>
        </authorList>
    </citation>
    <scope>NUCLEOTIDE SEQUENCE [LARGE SCALE GENOMIC DNA]</scope>
    <source>
        <strain evidence="5">ATCC 23193 / DSM 2154 / NCIB 8452 / DL</strain>
    </source>
</reference>
<keyword evidence="5" id="KW-1185">Reference proteome</keyword>
<name>F6DLN2_DESRL</name>
<feature type="domain" description="PAC" evidence="2">
    <location>
        <begin position="65"/>
        <end position="115"/>
    </location>
</feature>
<dbReference type="HOGENOM" id="CLU_000445_11_4_9"/>
<dbReference type="GO" id="GO:0052621">
    <property type="term" value="F:diguanylate cyclase activity"/>
    <property type="evidence" value="ECO:0007669"/>
    <property type="project" value="TreeGrafter"/>
</dbReference>
<dbReference type="Proteomes" id="UP000009234">
    <property type="component" value="Chromosome"/>
</dbReference>
<dbReference type="AlphaFoldDB" id="F6DLN2"/>
<protein>
    <submittedName>
        <fullName evidence="4">Diguanylate cyclase</fullName>
    </submittedName>
</protein>
<dbReference type="PROSITE" id="PS50113">
    <property type="entry name" value="PAC"/>
    <property type="match status" value="2"/>
</dbReference>
<dbReference type="InterPro" id="IPR000700">
    <property type="entry name" value="PAS-assoc_C"/>
</dbReference>
<feature type="domain" description="GGDEF" evidence="3">
    <location>
        <begin position="287"/>
        <end position="423"/>
    </location>
</feature>
<gene>
    <name evidence="4" type="ordered locus">Desru_3471</name>
</gene>
<dbReference type="SMART" id="SM00267">
    <property type="entry name" value="GGDEF"/>
    <property type="match status" value="1"/>
</dbReference>
<dbReference type="NCBIfam" id="TIGR00229">
    <property type="entry name" value="sensory_box"/>
    <property type="match status" value="2"/>
</dbReference>
<dbReference type="PROSITE" id="PS50887">
    <property type="entry name" value="GGDEF"/>
    <property type="match status" value="1"/>
</dbReference>
<keyword evidence="1" id="KW-0175">Coiled coil</keyword>
<evidence type="ECO:0000259" key="2">
    <source>
        <dbReference type="PROSITE" id="PS50113"/>
    </source>
</evidence>
<dbReference type="KEGG" id="dru:Desru_3471"/>
<reference evidence="5" key="1">
    <citation type="submission" date="2011-05" db="EMBL/GenBank/DDBJ databases">
        <title>Complete sequence of Desulfotomaculum ruminis DSM 2154.</title>
        <authorList>
            <person name="Lucas S."/>
            <person name="Copeland A."/>
            <person name="Lapidus A."/>
            <person name="Cheng J.-F."/>
            <person name="Goodwin L."/>
            <person name="Pitluck S."/>
            <person name="Lu M."/>
            <person name="Detter J.C."/>
            <person name="Han C."/>
            <person name="Tapia R."/>
            <person name="Land M."/>
            <person name="Hauser L."/>
            <person name="Kyrpides N."/>
            <person name="Ivanova N."/>
            <person name="Mikhailova N."/>
            <person name="Pagani I."/>
            <person name="Stams A.J.M."/>
            <person name="Plugge C.M."/>
            <person name="Muyzer G."/>
            <person name="Kuever J."/>
            <person name="Parshina S.N."/>
            <person name="Ivanova A.E."/>
            <person name="Nazina T.N."/>
            <person name="Brambilla E."/>
            <person name="Spring S."/>
            <person name="Klenk H.-P."/>
            <person name="Woyke T."/>
        </authorList>
    </citation>
    <scope>NUCLEOTIDE SEQUENCE [LARGE SCALE GENOMIC DNA]</scope>
    <source>
        <strain evidence="5">ATCC 23193 / DSM 2154 / NCIB 8452 / DL</strain>
    </source>
</reference>
<dbReference type="SUPFAM" id="SSF55073">
    <property type="entry name" value="Nucleotide cyclase"/>
    <property type="match status" value="1"/>
</dbReference>
<dbReference type="InterPro" id="IPR000014">
    <property type="entry name" value="PAS"/>
</dbReference>
<dbReference type="RefSeq" id="WP_013843420.1">
    <property type="nucleotide sequence ID" value="NC_015589.1"/>
</dbReference>
<dbReference type="InterPro" id="IPR029787">
    <property type="entry name" value="Nucleotide_cyclase"/>
</dbReference>
<dbReference type="STRING" id="696281.Desru_3471"/>
<dbReference type="eggNOG" id="COG3706">
    <property type="taxonomic scope" value="Bacteria"/>
</dbReference>
<evidence type="ECO:0000259" key="3">
    <source>
        <dbReference type="PROSITE" id="PS50887"/>
    </source>
</evidence>
<dbReference type="CDD" id="cd01949">
    <property type="entry name" value="GGDEF"/>
    <property type="match status" value="1"/>
</dbReference>
<evidence type="ECO:0000256" key="1">
    <source>
        <dbReference type="SAM" id="Coils"/>
    </source>
</evidence>
<evidence type="ECO:0000313" key="5">
    <source>
        <dbReference type="Proteomes" id="UP000009234"/>
    </source>
</evidence>
<organism evidence="4 5">
    <name type="scientific">Desulforamulus ruminis (strain ATCC 23193 / DSM 2154 / NCIMB 8452 / DL)</name>
    <name type="common">Desulfotomaculum ruminis</name>
    <dbReference type="NCBI Taxonomy" id="696281"/>
    <lineage>
        <taxon>Bacteria</taxon>
        <taxon>Bacillati</taxon>
        <taxon>Bacillota</taxon>
        <taxon>Clostridia</taxon>
        <taxon>Eubacteriales</taxon>
        <taxon>Peptococcaceae</taxon>
        <taxon>Desulforamulus</taxon>
    </lineage>
</organism>
<dbReference type="SUPFAM" id="SSF55785">
    <property type="entry name" value="PYP-like sensor domain (PAS domain)"/>
    <property type="match status" value="2"/>
</dbReference>
<accession>F6DLN2</accession>
<dbReference type="EMBL" id="CP002780">
    <property type="protein sequence ID" value="AEG61674.1"/>
    <property type="molecule type" value="Genomic_DNA"/>
</dbReference>
<dbReference type="InterPro" id="IPR013655">
    <property type="entry name" value="PAS_fold_3"/>
</dbReference>
<evidence type="ECO:0000313" key="4">
    <source>
        <dbReference type="EMBL" id="AEG61674.1"/>
    </source>
</evidence>
<feature type="domain" description="PAC" evidence="2">
    <location>
        <begin position="189"/>
        <end position="241"/>
    </location>
</feature>
<dbReference type="PANTHER" id="PTHR45138">
    <property type="entry name" value="REGULATORY COMPONENTS OF SENSORY TRANSDUCTION SYSTEM"/>
    <property type="match status" value="1"/>
</dbReference>
<dbReference type="PANTHER" id="PTHR45138:SF9">
    <property type="entry name" value="DIGUANYLATE CYCLASE DGCM-RELATED"/>
    <property type="match status" value="1"/>
</dbReference>
<dbReference type="Gene3D" id="3.30.70.270">
    <property type="match status" value="1"/>
</dbReference>
<dbReference type="SMART" id="SM00086">
    <property type="entry name" value="PAC"/>
    <property type="match status" value="2"/>
</dbReference>
<dbReference type="InterPro" id="IPR050469">
    <property type="entry name" value="Diguanylate_Cyclase"/>
</dbReference>
<proteinExistence type="predicted"/>
<dbReference type="InterPro" id="IPR000160">
    <property type="entry name" value="GGDEF_dom"/>
</dbReference>
<dbReference type="InterPro" id="IPR043128">
    <property type="entry name" value="Rev_trsase/Diguanyl_cyclase"/>
</dbReference>
<dbReference type="CDD" id="cd00130">
    <property type="entry name" value="PAS"/>
    <property type="match status" value="2"/>
</dbReference>
<dbReference type="SMART" id="SM00091">
    <property type="entry name" value="PAS"/>
    <property type="match status" value="2"/>
</dbReference>
<dbReference type="Gene3D" id="3.30.450.20">
    <property type="entry name" value="PAS domain"/>
    <property type="match status" value="2"/>
</dbReference>
<feature type="coiled-coil region" evidence="1">
    <location>
        <begin position="225"/>
        <end position="256"/>
    </location>
</feature>
<dbReference type="InterPro" id="IPR001610">
    <property type="entry name" value="PAC"/>
</dbReference>
<dbReference type="Pfam" id="PF00990">
    <property type="entry name" value="GGDEF"/>
    <property type="match status" value="1"/>
</dbReference>
<dbReference type="NCBIfam" id="TIGR00254">
    <property type="entry name" value="GGDEF"/>
    <property type="match status" value="1"/>
</dbReference>
<dbReference type="InterPro" id="IPR035965">
    <property type="entry name" value="PAS-like_dom_sf"/>
</dbReference>
<dbReference type="Pfam" id="PF08447">
    <property type="entry name" value="PAS_3"/>
    <property type="match status" value="1"/>
</dbReference>